<evidence type="ECO:0000313" key="1">
    <source>
        <dbReference type="EMBL" id="MBU5673214.1"/>
    </source>
</evidence>
<name>A0ABS6FSX9_9BACL</name>
<dbReference type="Proteomes" id="UP000743001">
    <property type="component" value="Unassembled WGS sequence"/>
</dbReference>
<reference evidence="1 2" key="1">
    <citation type="submission" date="2021-06" db="EMBL/GenBank/DDBJ databases">
        <authorList>
            <person name="Sun Q."/>
            <person name="Li D."/>
        </authorList>
    </citation>
    <scope>NUCLEOTIDE SEQUENCE [LARGE SCALE GENOMIC DNA]</scope>
    <source>
        <strain evidence="1 2">MSJ-6</strain>
    </source>
</reference>
<keyword evidence="2" id="KW-1185">Reference proteome</keyword>
<dbReference type="EMBL" id="JAHLQJ010000013">
    <property type="protein sequence ID" value="MBU5673214.1"/>
    <property type="molecule type" value="Genomic_DNA"/>
</dbReference>
<sequence length="92" mass="10134">MTKTANKQATRELIEFLHNKNEEAKKAGIEQHARFTMATAHTLGSLIAFDLEPAGYGPMLESVLESIIEGIQSAAKFKGVKVDTTFIKVVRD</sequence>
<evidence type="ECO:0000313" key="2">
    <source>
        <dbReference type="Proteomes" id="UP000743001"/>
    </source>
</evidence>
<organism evidence="1 2">
    <name type="scientific">Paenibacillus brevis</name>
    <dbReference type="NCBI Taxonomy" id="2841508"/>
    <lineage>
        <taxon>Bacteria</taxon>
        <taxon>Bacillati</taxon>
        <taxon>Bacillota</taxon>
        <taxon>Bacilli</taxon>
        <taxon>Bacillales</taxon>
        <taxon>Paenibacillaceae</taxon>
        <taxon>Paenibacillus</taxon>
    </lineage>
</organism>
<gene>
    <name evidence="1" type="ORF">KQJ23_15400</name>
</gene>
<protein>
    <submittedName>
        <fullName evidence="1">Uncharacterized protein</fullName>
    </submittedName>
</protein>
<dbReference type="RefSeq" id="WP_216479767.1">
    <property type="nucleotide sequence ID" value="NZ_JAHLQJ010000013.1"/>
</dbReference>
<comment type="caution">
    <text evidence="1">The sequence shown here is derived from an EMBL/GenBank/DDBJ whole genome shotgun (WGS) entry which is preliminary data.</text>
</comment>
<proteinExistence type="predicted"/>
<accession>A0ABS6FSX9</accession>